<organism evidence="9">
    <name type="scientific">Soboliphyme baturini</name>
    <dbReference type="NCBI Taxonomy" id="241478"/>
    <lineage>
        <taxon>Eukaryota</taxon>
        <taxon>Metazoa</taxon>
        <taxon>Ecdysozoa</taxon>
        <taxon>Nematoda</taxon>
        <taxon>Enoplea</taxon>
        <taxon>Dorylaimia</taxon>
        <taxon>Dioctophymatida</taxon>
        <taxon>Dioctophymatoidea</taxon>
        <taxon>Soboliphymatidae</taxon>
        <taxon>Soboliphyme</taxon>
    </lineage>
</organism>
<feature type="domain" description="Chitin-binding type-2" evidence="6">
    <location>
        <begin position="290"/>
        <end position="349"/>
    </location>
</feature>
<feature type="domain" description="Chitin-binding type-2" evidence="6">
    <location>
        <begin position="352"/>
        <end position="411"/>
    </location>
</feature>
<dbReference type="PANTHER" id="PTHR23301:SF0">
    <property type="entry name" value="CHITIN-BINDING TYPE-2 DOMAIN-CONTAINING PROTEIN-RELATED"/>
    <property type="match status" value="1"/>
</dbReference>
<feature type="domain" description="Chitin-binding type-2" evidence="6">
    <location>
        <begin position="1"/>
        <end position="53"/>
    </location>
</feature>
<dbReference type="Gene3D" id="3.20.20.80">
    <property type="entry name" value="Glycosidases"/>
    <property type="match status" value="1"/>
</dbReference>
<dbReference type="SMART" id="SM00494">
    <property type="entry name" value="ChtBD2"/>
    <property type="match status" value="10"/>
</dbReference>
<evidence type="ECO:0000256" key="5">
    <source>
        <dbReference type="ARBA" id="ARBA00023180"/>
    </source>
</evidence>
<evidence type="ECO:0000313" key="8">
    <source>
        <dbReference type="Proteomes" id="UP000270296"/>
    </source>
</evidence>
<dbReference type="InterPro" id="IPR036508">
    <property type="entry name" value="Chitin-bd_dom_sf"/>
</dbReference>
<gene>
    <name evidence="7" type="ORF">SBAD_LOCUS5097</name>
</gene>
<keyword evidence="8" id="KW-1185">Reference proteome</keyword>
<dbReference type="InterPro" id="IPR002557">
    <property type="entry name" value="Chitin-bd_dom"/>
</dbReference>
<dbReference type="InterPro" id="IPR051940">
    <property type="entry name" value="Chitin_bind-dev_reg"/>
</dbReference>
<dbReference type="SUPFAM" id="SSF57625">
    <property type="entry name" value="Invertebrate chitin-binding proteins"/>
    <property type="match status" value="10"/>
</dbReference>
<evidence type="ECO:0000313" key="7">
    <source>
        <dbReference type="EMBL" id="VDP06255.1"/>
    </source>
</evidence>
<feature type="domain" description="Chitin-binding type-2" evidence="6">
    <location>
        <begin position="430"/>
        <end position="489"/>
    </location>
</feature>
<evidence type="ECO:0000256" key="2">
    <source>
        <dbReference type="ARBA" id="ARBA00022729"/>
    </source>
</evidence>
<keyword evidence="5" id="KW-0325">Glycoprotein</keyword>
<protein>
    <submittedName>
        <fullName evidence="9">Chitin-binding type-2 domain-containing protein</fullName>
    </submittedName>
</protein>
<feature type="domain" description="Chitin-binding type-2" evidence="6">
    <location>
        <begin position="589"/>
        <end position="646"/>
    </location>
</feature>
<dbReference type="Gene3D" id="2.170.140.10">
    <property type="entry name" value="Chitin binding domain"/>
    <property type="match status" value="8"/>
</dbReference>
<evidence type="ECO:0000259" key="6">
    <source>
        <dbReference type="PROSITE" id="PS50940"/>
    </source>
</evidence>
<evidence type="ECO:0000256" key="4">
    <source>
        <dbReference type="ARBA" id="ARBA00023157"/>
    </source>
</evidence>
<evidence type="ECO:0000256" key="3">
    <source>
        <dbReference type="ARBA" id="ARBA00022737"/>
    </source>
</evidence>
<keyword evidence="3" id="KW-0677">Repeat</keyword>
<dbReference type="AlphaFoldDB" id="A0A183INA1"/>
<dbReference type="OrthoDB" id="5914859at2759"/>
<evidence type="ECO:0000313" key="9">
    <source>
        <dbReference type="WBParaSite" id="SBAD_0000530701-mRNA-1"/>
    </source>
</evidence>
<dbReference type="GO" id="GO:0008061">
    <property type="term" value="F:chitin binding"/>
    <property type="evidence" value="ECO:0007669"/>
    <property type="project" value="UniProtKB-KW"/>
</dbReference>
<keyword evidence="1" id="KW-0147">Chitin-binding</keyword>
<accession>A0A183INA1</accession>
<dbReference type="PANTHER" id="PTHR23301">
    <property type="entry name" value="CHITIN BINDING PERITROPHIN-A"/>
    <property type="match status" value="1"/>
</dbReference>
<dbReference type="WBParaSite" id="SBAD_0000530701-mRNA-1">
    <property type="protein sequence ID" value="SBAD_0000530701-mRNA-1"/>
    <property type="gene ID" value="SBAD_0000530701"/>
</dbReference>
<feature type="domain" description="Chitin-binding type-2" evidence="6">
    <location>
        <begin position="507"/>
        <end position="566"/>
    </location>
</feature>
<keyword evidence="2" id="KW-0732">Signal</keyword>
<feature type="domain" description="Chitin-binding type-2" evidence="6">
    <location>
        <begin position="153"/>
        <end position="213"/>
    </location>
</feature>
<dbReference type="PROSITE" id="PS50940">
    <property type="entry name" value="CHIT_BIND_II"/>
    <property type="match status" value="10"/>
</dbReference>
<dbReference type="Pfam" id="PF01607">
    <property type="entry name" value="CBM_14"/>
    <property type="match status" value="9"/>
</dbReference>
<feature type="domain" description="Chitin-binding type-2" evidence="6">
    <location>
        <begin position="666"/>
        <end position="725"/>
    </location>
</feature>
<feature type="domain" description="Chitin-binding type-2" evidence="6">
    <location>
        <begin position="228"/>
        <end position="269"/>
    </location>
</feature>
<proteinExistence type="predicted"/>
<dbReference type="GO" id="GO:0005576">
    <property type="term" value="C:extracellular region"/>
    <property type="evidence" value="ECO:0007669"/>
    <property type="project" value="InterPro"/>
</dbReference>
<keyword evidence="4" id="KW-1015">Disulfide bond</keyword>
<evidence type="ECO:0000256" key="1">
    <source>
        <dbReference type="ARBA" id="ARBA00022669"/>
    </source>
</evidence>
<feature type="domain" description="Chitin-binding type-2" evidence="6">
    <location>
        <begin position="71"/>
        <end position="132"/>
    </location>
</feature>
<name>A0A183INA1_9BILA</name>
<reference evidence="7 8" key="2">
    <citation type="submission" date="2018-11" db="EMBL/GenBank/DDBJ databases">
        <authorList>
            <consortium name="Pathogen Informatics"/>
        </authorList>
    </citation>
    <scope>NUCLEOTIDE SEQUENCE [LARGE SCALE GENOMIC DNA]</scope>
</reference>
<dbReference type="Proteomes" id="UP000270296">
    <property type="component" value="Unassembled WGS sequence"/>
</dbReference>
<reference evidence="9" key="1">
    <citation type="submission" date="2016-06" db="UniProtKB">
        <authorList>
            <consortium name="WormBaseParasite"/>
        </authorList>
    </citation>
    <scope>IDENTIFICATION</scope>
</reference>
<dbReference type="EMBL" id="UZAM01008752">
    <property type="protein sequence ID" value="VDP06255.1"/>
    <property type="molecule type" value="Genomic_DNA"/>
</dbReference>
<sequence>MLPDGQYPLERCHHAYLSCVAGEARVLQCPLELIFDRYVHKCITAADSEECTGTPPPRTTTPQNEPTTMGNPFCLHKADGLYPNPEAPNGCHRQFYACTAGALKIQMCADNLFYDPDTKTCQSFANVPACTGLPPTSSTVPTTLTTPQSDVPGIDCAGLMPGDYPDPSNICSTRYFTCLNGGRGVPRECPDNLYFDPTNLKCNFRENIVECTGQTTPDGFYVNPANPCSCTFYACIGHEAQRLHCPENLVFDPDTQSCQYAADTFICTGTPRTSTPTTPISDVVTTERPALDCTFLKNGLYPDPTLACSHIFYYCTGTVAQKLRCPGDLYFDIEKKACAEFQDVYACSGMVPFDCTFLPDGLHANPTNPCSTFYYVCASAVATYQDCPEGLYFDPDRKRCDLYSNIFACSHSTSTTTPTPTPTPSTAAPAFDCRNLENGLYADPLNPCTQHYFICAGGFTYEMRCPNRLFFNPIPQTCDYFIDILACSGIVRTTTTPGVTTTTPQVPFDCFGSPNGDYPDPIQRCSNKFFSCSNGIASQRSCPAATFFDPELRVCDDYDNIPVCSGTRRTTLPTTTTTAISDVTSPVPRFDCTHRPDGNYPSGPCCRMYFSCVDKSALRMFCPEGLVFDAEHDECDYAFSVSSCGIHTVSTPASDVTQPPTVPPSIFDCSQKSDGQYPNPLKPCSRLYYVCAGGLAYLEHCPAKLFYDPVMKICNYRDKIQVCTKPCKTTATTEATSTEVAELAEPSADESAVESEASVIAPEVAKYSDGHSIMEMLPMEAFDQVPVPVFQNGQLLFVPRNKAKNIVKEKYTLTQYFLQ</sequence>